<dbReference type="InterPro" id="IPR008936">
    <property type="entry name" value="Rho_GTPase_activation_prot"/>
</dbReference>
<dbReference type="Pfam" id="PF00169">
    <property type="entry name" value="PH"/>
    <property type="match status" value="1"/>
</dbReference>
<feature type="compositionally biased region" description="Low complexity" evidence="3">
    <location>
        <begin position="142"/>
        <end position="157"/>
    </location>
</feature>
<dbReference type="InterPro" id="IPR001683">
    <property type="entry name" value="PX_dom"/>
</dbReference>
<dbReference type="GO" id="GO:0005737">
    <property type="term" value="C:cytoplasm"/>
    <property type="evidence" value="ECO:0007669"/>
    <property type="project" value="TreeGrafter"/>
</dbReference>
<feature type="coiled-coil region" evidence="2">
    <location>
        <begin position="45"/>
        <end position="72"/>
    </location>
</feature>
<feature type="compositionally biased region" description="Polar residues" evidence="3">
    <location>
        <begin position="1"/>
        <end position="17"/>
    </location>
</feature>
<accession>A0A9P5SSP5</accession>
<feature type="region of interest" description="Disordered" evidence="3">
    <location>
        <begin position="443"/>
        <end position="574"/>
    </location>
</feature>
<evidence type="ECO:0000259" key="4">
    <source>
        <dbReference type="PROSITE" id="PS50003"/>
    </source>
</evidence>
<dbReference type="EMBL" id="JAAAUY010000161">
    <property type="protein sequence ID" value="KAF9334203.1"/>
    <property type="molecule type" value="Genomic_DNA"/>
</dbReference>
<dbReference type="Gene3D" id="3.30.1520.10">
    <property type="entry name" value="Phox-like domain"/>
    <property type="match status" value="1"/>
</dbReference>
<feature type="domain" description="PX" evidence="5">
    <location>
        <begin position="587"/>
        <end position="716"/>
    </location>
</feature>
<keyword evidence="2" id="KW-0175">Coiled coil</keyword>
<dbReference type="Pfam" id="PF00620">
    <property type="entry name" value="RhoGAP"/>
    <property type="match status" value="1"/>
</dbReference>
<feature type="domain" description="PH" evidence="4">
    <location>
        <begin position="725"/>
        <end position="851"/>
    </location>
</feature>
<organism evidence="7 8">
    <name type="scientific">Podila minutissima</name>
    <dbReference type="NCBI Taxonomy" id="64525"/>
    <lineage>
        <taxon>Eukaryota</taxon>
        <taxon>Fungi</taxon>
        <taxon>Fungi incertae sedis</taxon>
        <taxon>Mucoromycota</taxon>
        <taxon>Mortierellomycotina</taxon>
        <taxon>Mortierellomycetes</taxon>
        <taxon>Mortierellales</taxon>
        <taxon>Mortierellaceae</taxon>
        <taxon>Podila</taxon>
    </lineage>
</organism>
<evidence type="ECO:0000259" key="5">
    <source>
        <dbReference type="PROSITE" id="PS50195"/>
    </source>
</evidence>
<evidence type="ECO:0000256" key="2">
    <source>
        <dbReference type="SAM" id="Coils"/>
    </source>
</evidence>
<dbReference type="SUPFAM" id="SSF64268">
    <property type="entry name" value="PX domain"/>
    <property type="match status" value="1"/>
</dbReference>
<feature type="compositionally biased region" description="Low complexity" evidence="3">
    <location>
        <begin position="956"/>
        <end position="984"/>
    </location>
</feature>
<evidence type="ECO:0000256" key="3">
    <source>
        <dbReference type="SAM" id="MobiDB-lite"/>
    </source>
</evidence>
<feature type="domain" description="Rho-GAP" evidence="6">
    <location>
        <begin position="1093"/>
        <end position="1282"/>
    </location>
</feature>
<dbReference type="SMART" id="SM00233">
    <property type="entry name" value="PH"/>
    <property type="match status" value="1"/>
</dbReference>
<feature type="compositionally biased region" description="Basic and acidic residues" evidence="3">
    <location>
        <begin position="158"/>
        <end position="167"/>
    </location>
</feature>
<dbReference type="InterPro" id="IPR000198">
    <property type="entry name" value="RhoGAP_dom"/>
</dbReference>
<feature type="compositionally biased region" description="Polar residues" evidence="3">
    <location>
        <begin position="223"/>
        <end position="237"/>
    </location>
</feature>
<dbReference type="SUPFAM" id="SSF50729">
    <property type="entry name" value="PH domain-like"/>
    <property type="match status" value="1"/>
</dbReference>
<dbReference type="PANTHER" id="PTHR23176">
    <property type="entry name" value="RHO/RAC/CDC GTPASE-ACTIVATING PROTEIN"/>
    <property type="match status" value="1"/>
</dbReference>
<dbReference type="GO" id="GO:0007165">
    <property type="term" value="P:signal transduction"/>
    <property type="evidence" value="ECO:0007669"/>
    <property type="project" value="InterPro"/>
</dbReference>
<reference evidence="7" key="1">
    <citation type="journal article" date="2020" name="Fungal Divers.">
        <title>Resolving the Mortierellaceae phylogeny through synthesis of multi-gene phylogenetics and phylogenomics.</title>
        <authorList>
            <person name="Vandepol N."/>
            <person name="Liber J."/>
            <person name="Desiro A."/>
            <person name="Na H."/>
            <person name="Kennedy M."/>
            <person name="Barry K."/>
            <person name="Grigoriev I.V."/>
            <person name="Miller A.N."/>
            <person name="O'Donnell K."/>
            <person name="Stajich J.E."/>
            <person name="Bonito G."/>
        </authorList>
    </citation>
    <scope>NUCLEOTIDE SEQUENCE</scope>
    <source>
        <strain evidence="7">NVP1</strain>
    </source>
</reference>
<dbReference type="PROSITE" id="PS50195">
    <property type="entry name" value="PX"/>
    <property type="match status" value="1"/>
</dbReference>
<dbReference type="SUPFAM" id="SSF48350">
    <property type="entry name" value="GTPase activation domain, GAP"/>
    <property type="match status" value="1"/>
</dbReference>
<dbReference type="Gene3D" id="1.10.555.10">
    <property type="entry name" value="Rho GTPase activation protein"/>
    <property type="match status" value="1"/>
</dbReference>
<feature type="compositionally biased region" description="Basic and acidic residues" evidence="3">
    <location>
        <begin position="783"/>
        <end position="795"/>
    </location>
</feature>
<evidence type="ECO:0000259" key="6">
    <source>
        <dbReference type="PROSITE" id="PS50238"/>
    </source>
</evidence>
<feature type="compositionally biased region" description="Low complexity" evidence="3">
    <location>
        <begin position="98"/>
        <end position="110"/>
    </location>
</feature>
<gene>
    <name evidence="7" type="ORF">BG006_002577</name>
</gene>
<feature type="compositionally biased region" description="Polar residues" evidence="3">
    <location>
        <begin position="460"/>
        <end position="476"/>
    </location>
</feature>
<name>A0A9P5SSP5_9FUNG</name>
<dbReference type="Gene3D" id="2.30.29.30">
    <property type="entry name" value="Pleckstrin-homology domain (PH domain)/Phosphotyrosine-binding domain (PTB)"/>
    <property type="match status" value="1"/>
</dbReference>
<evidence type="ECO:0000256" key="1">
    <source>
        <dbReference type="ARBA" id="ARBA00022468"/>
    </source>
</evidence>
<keyword evidence="8" id="KW-1185">Reference proteome</keyword>
<dbReference type="PROSITE" id="PS50238">
    <property type="entry name" value="RHOGAP"/>
    <property type="match status" value="1"/>
</dbReference>
<sequence>MSQSTLSDSLSQGQGPESNGDAALQQVVTERNSLRAQNDQLWKIIEKQRIIIQNLQKDVAKATTERDLLRHLAVENGLQLNGQPIQSSSKRSMERKPQSQQQQQQQQQQPHSRHAQHQQDSDAVSITSEASVGHPERETQQISVPLHASSVSSSASIDSRRSLDHQHPQSPVKSRQESGFKLKLNSSESEVHTETASETEVQLSVAKDDDSASQASYDPEAQVASSASRVHLQGSTSTPPPHDIEIRSSPLRTEFSSASDNEDESYPQGSRRKGTTSGPISIPARFASHTLGSDDQDSQVMSVSKVSMKQANAYEQQVASGEHEYSQAKASLMTRKAVSAQMPIIPATLSPQSTSQELNVPSSPVTSLNAAASPASPIAAIIDQDAEKFRVYMNKLNAPRKMASAPIQAISDTSDHASALGQAVALENIQNQIEIQNQLMGQVQGHGGRGLNPVVPNQYVGRSSNSLDGGESQPSEMSDPAESRQKRRDSLQEDYPTISARSTSHSRDEEDSPRDYNHPQAPRRYDSQPQDQSNESMHHTRVASPTPSGNSSVTNTLTNAQPPSGHSRSAPTPHQQAFSMFSDNLEFVSILVVGSSITTNDKGKEQLIFTVSIGQETQNPDSDSMMPHKEQDELWRVEKQYVEFVSLDSKLRVTQSRNIVNSLPKLPDKNLFTTHAPSKVDARKVALEQYLQQVTSLRIKDTRDLCEFLSTNVVERERRREGHDAGWKEGYLTKRGKNFGGWKTRYFVLRGPILEYFDMKDGHHLGSIALTNAQIGRQQSQEKNQDANNDGKEGPTDPNSYRHAFLILEPKKGQTVVDAKKNPNNVLRHVLCAETDVDRDAWVAALMLHVGKEPAEGEGDKERPGRKIPEIQKLGATPIKELASNKGNEKLLLNQDAYERQQRSIPNSGSSQQLQGGRGGAPQSPSDDRQSSERQSADGQYSPGSRGNFKNGDPSQYPSQQTYHNQQQQQQQLPRNPSSQSLPQDDASFKSSPESQQSPSPLATSDSAEKKQKSRMTFWPKKAAKEEGIPQVPSGQQNASQGAQGGQQDSSRLRNFLGKGGSSSAVNVPPPAPQPPNGGNYPSLAPIRQVFGVPLEQAIEQAQVEPGYELPAVVYRCIEYLNVHRAKLEEGIYRLNGSSAVIKSLKERFNHDGDVPLLAGEDYYDIHAVAGLLKLFLRDLPSSVLTRELHKDFLQVIELPSKTERVDELTRLVATLPEANYTLLRALTAHLIEIVDNADINKMTARNVGIVFSPTLGIPAGVFSLLMSDFDQIFHTHDGRIMPLENSDQVLAQDNVRISGDGSAQGEPTAEYDAA</sequence>
<evidence type="ECO:0000313" key="7">
    <source>
        <dbReference type="EMBL" id="KAF9334203.1"/>
    </source>
</evidence>
<dbReference type="SMART" id="SM00324">
    <property type="entry name" value="RhoGAP"/>
    <property type="match status" value="1"/>
</dbReference>
<feature type="compositionally biased region" description="Low complexity" evidence="3">
    <location>
        <begin position="1034"/>
        <end position="1050"/>
    </location>
</feature>
<feature type="compositionally biased region" description="Polar residues" evidence="3">
    <location>
        <begin position="80"/>
        <end position="90"/>
    </location>
</feature>
<dbReference type="CDD" id="cd06093">
    <property type="entry name" value="PX_domain"/>
    <property type="match status" value="1"/>
</dbReference>
<dbReference type="InterPro" id="IPR001849">
    <property type="entry name" value="PH_domain"/>
</dbReference>
<dbReference type="InterPro" id="IPR011993">
    <property type="entry name" value="PH-like_dom_sf"/>
</dbReference>
<dbReference type="InterPro" id="IPR036871">
    <property type="entry name" value="PX_dom_sf"/>
</dbReference>
<dbReference type="Pfam" id="PF00787">
    <property type="entry name" value="PX"/>
    <property type="match status" value="1"/>
</dbReference>
<evidence type="ECO:0000313" key="8">
    <source>
        <dbReference type="Proteomes" id="UP000696485"/>
    </source>
</evidence>
<proteinExistence type="predicted"/>
<feature type="region of interest" description="Disordered" evidence="3">
    <location>
        <begin position="80"/>
        <end position="301"/>
    </location>
</feature>
<dbReference type="InterPro" id="IPR050729">
    <property type="entry name" value="Rho-GAP"/>
</dbReference>
<feature type="region of interest" description="Disordered" evidence="3">
    <location>
        <begin position="900"/>
        <end position="1083"/>
    </location>
</feature>
<feature type="compositionally biased region" description="Basic and acidic residues" evidence="3">
    <location>
        <begin position="505"/>
        <end position="517"/>
    </location>
</feature>
<feature type="region of interest" description="Disordered" evidence="3">
    <location>
        <begin position="776"/>
        <end position="800"/>
    </location>
</feature>
<dbReference type="PROSITE" id="PS50003">
    <property type="entry name" value="PH_DOMAIN"/>
    <property type="match status" value="1"/>
</dbReference>
<feature type="compositionally biased region" description="Polar residues" evidence="3">
    <location>
        <begin position="250"/>
        <end position="259"/>
    </location>
</feature>
<keyword evidence="1" id="KW-0343">GTPase activation</keyword>
<feature type="compositionally biased region" description="Basic and acidic residues" evidence="3">
    <location>
        <begin position="926"/>
        <end position="936"/>
    </location>
</feature>
<evidence type="ECO:0008006" key="9">
    <source>
        <dbReference type="Google" id="ProtNLM"/>
    </source>
</evidence>
<feature type="region of interest" description="Disordered" evidence="3">
    <location>
        <begin position="1"/>
        <end position="22"/>
    </location>
</feature>
<dbReference type="GO" id="GO:0035091">
    <property type="term" value="F:phosphatidylinositol binding"/>
    <property type="evidence" value="ECO:0007669"/>
    <property type="project" value="InterPro"/>
</dbReference>
<dbReference type="Proteomes" id="UP000696485">
    <property type="component" value="Unassembled WGS sequence"/>
</dbReference>
<comment type="caution">
    <text evidence="7">The sequence shown here is derived from an EMBL/GenBank/DDBJ whole genome shotgun (WGS) entry which is preliminary data.</text>
</comment>
<feature type="compositionally biased region" description="Basic and acidic residues" evidence="3">
    <location>
        <begin position="481"/>
        <end position="491"/>
    </location>
</feature>
<dbReference type="PANTHER" id="PTHR23176:SF129">
    <property type="entry name" value="RHO GTPASE ACTIVATING PROTEIN AT 16F, ISOFORM E-RELATED"/>
    <property type="match status" value="1"/>
</dbReference>
<feature type="compositionally biased region" description="Low complexity" evidence="3">
    <location>
        <begin position="991"/>
        <end position="1001"/>
    </location>
</feature>
<feature type="compositionally biased region" description="Polar residues" evidence="3">
    <location>
        <begin position="121"/>
        <end position="130"/>
    </location>
</feature>
<dbReference type="GO" id="GO:0005096">
    <property type="term" value="F:GTPase activator activity"/>
    <property type="evidence" value="ECO:0007669"/>
    <property type="project" value="UniProtKB-KW"/>
</dbReference>
<feature type="compositionally biased region" description="Polar residues" evidence="3">
    <location>
        <begin position="543"/>
        <end position="574"/>
    </location>
</feature>
<protein>
    <recommendedName>
        <fullName evidence="9">RhoGAP-domain-containing protein</fullName>
    </recommendedName>
</protein>